<organism evidence="1 2">
    <name type="scientific">Nakamurella panacisegetis</name>
    <dbReference type="NCBI Taxonomy" id="1090615"/>
    <lineage>
        <taxon>Bacteria</taxon>
        <taxon>Bacillati</taxon>
        <taxon>Actinomycetota</taxon>
        <taxon>Actinomycetes</taxon>
        <taxon>Nakamurellales</taxon>
        <taxon>Nakamurellaceae</taxon>
        <taxon>Nakamurella</taxon>
    </lineage>
</organism>
<name>A0A1H0KWE1_9ACTN</name>
<proteinExistence type="predicted"/>
<keyword evidence="2" id="KW-1185">Reference proteome</keyword>
<dbReference type="STRING" id="1090615.SAMN04515671_1456"/>
<sequence>MGATTLETDSASFNGTISGSSVTLTFSHGFGSTLSGQLDGKTLRLSVPQADGTIQVETYQPGRTDEYNSAVQVVQASAAQLEQQAASNASVASEESAASAAAAAAQQQAASDQQAEQRALASLEQDTNFDQQLSSLSADVKQTQVDLDHTRSDAKAGGGDNCVNASSVVYNDAASTVYNDAASSLSNDAIQLSIQFATAQTDIDNVQSAEQLGADGVAADASSAGSVDAAKSAIAAAKATANADIDKVNEAVAAAYKVANSIATGPCAGTGPGDPPDPMAHI</sequence>
<evidence type="ECO:0000313" key="2">
    <source>
        <dbReference type="Proteomes" id="UP000198741"/>
    </source>
</evidence>
<dbReference type="OrthoDB" id="5175952at2"/>
<dbReference type="AlphaFoldDB" id="A0A1H0KWE1"/>
<dbReference type="RefSeq" id="WP_157695257.1">
    <property type="nucleotide sequence ID" value="NZ_LT629710.1"/>
</dbReference>
<protein>
    <submittedName>
        <fullName evidence="1">Uncharacterized protein</fullName>
    </submittedName>
</protein>
<gene>
    <name evidence="1" type="ORF">SAMN04515671_1456</name>
</gene>
<reference evidence="1 2" key="1">
    <citation type="submission" date="2016-10" db="EMBL/GenBank/DDBJ databases">
        <authorList>
            <person name="de Groot N.N."/>
        </authorList>
    </citation>
    <scope>NUCLEOTIDE SEQUENCE [LARGE SCALE GENOMIC DNA]</scope>
    <source>
        <strain evidence="2">P4-7,KCTC 19426,CECT 7604</strain>
    </source>
</reference>
<evidence type="ECO:0000313" key="1">
    <source>
        <dbReference type="EMBL" id="SDO60258.1"/>
    </source>
</evidence>
<dbReference type="Proteomes" id="UP000198741">
    <property type="component" value="Chromosome I"/>
</dbReference>
<dbReference type="EMBL" id="LT629710">
    <property type="protein sequence ID" value="SDO60258.1"/>
    <property type="molecule type" value="Genomic_DNA"/>
</dbReference>
<accession>A0A1H0KWE1</accession>